<dbReference type="InterPro" id="IPR018062">
    <property type="entry name" value="HTH_AraC-typ_CS"/>
</dbReference>
<name>A0A1D9LFM4_9NEIS</name>
<dbReference type="CDD" id="cd06124">
    <property type="entry name" value="cupin_NimR-like_N"/>
    <property type="match status" value="1"/>
</dbReference>
<dbReference type="KEGG" id="cvc:BKX93_08155"/>
<keyword evidence="4" id="KW-0804">Transcription</keyword>
<organism evidence="6 7">
    <name type="scientific">Chromobacterium vaccinii</name>
    <dbReference type="NCBI Taxonomy" id="1108595"/>
    <lineage>
        <taxon>Bacteria</taxon>
        <taxon>Pseudomonadati</taxon>
        <taxon>Pseudomonadota</taxon>
        <taxon>Betaproteobacteria</taxon>
        <taxon>Neisseriales</taxon>
        <taxon>Chromobacteriaceae</taxon>
        <taxon>Chromobacterium</taxon>
    </lineage>
</organism>
<proteinExistence type="predicted"/>
<dbReference type="EMBL" id="CP017707">
    <property type="protein sequence ID" value="AOZ49974.1"/>
    <property type="molecule type" value="Genomic_DNA"/>
</dbReference>
<dbReference type="FunFam" id="1.10.10.60:FF:000132">
    <property type="entry name" value="AraC family transcriptional regulator"/>
    <property type="match status" value="1"/>
</dbReference>
<evidence type="ECO:0000313" key="6">
    <source>
        <dbReference type="EMBL" id="AOZ49974.1"/>
    </source>
</evidence>
<dbReference type="SUPFAM" id="SSF46689">
    <property type="entry name" value="Homeodomain-like"/>
    <property type="match status" value="2"/>
</dbReference>
<dbReference type="PANTHER" id="PTHR11019">
    <property type="entry name" value="HTH-TYPE TRANSCRIPTIONAL REGULATOR NIMR"/>
    <property type="match status" value="1"/>
</dbReference>
<evidence type="ECO:0000256" key="3">
    <source>
        <dbReference type="ARBA" id="ARBA00023125"/>
    </source>
</evidence>
<dbReference type="InterPro" id="IPR018060">
    <property type="entry name" value="HTH_AraC"/>
</dbReference>
<accession>A0A1D9LFM4</accession>
<dbReference type="GeneID" id="68841186"/>
<dbReference type="SMART" id="SM00342">
    <property type="entry name" value="HTH_ARAC"/>
    <property type="match status" value="1"/>
</dbReference>
<keyword evidence="1" id="KW-0678">Repressor</keyword>
<dbReference type="Pfam" id="PF02311">
    <property type="entry name" value="AraC_binding"/>
    <property type="match status" value="1"/>
</dbReference>
<evidence type="ECO:0000313" key="7">
    <source>
        <dbReference type="Proteomes" id="UP000178776"/>
    </source>
</evidence>
<dbReference type="InterPro" id="IPR011051">
    <property type="entry name" value="RmlC_Cupin_sf"/>
</dbReference>
<dbReference type="Proteomes" id="UP000178776">
    <property type="component" value="Chromosome"/>
</dbReference>
<dbReference type="AlphaFoldDB" id="A0A1D9LFM4"/>
<evidence type="ECO:0000256" key="4">
    <source>
        <dbReference type="ARBA" id="ARBA00023163"/>
    </source>
</evidence>
<keyword evidence="3" id="KW-0238">DNA-binding</keyword>
<protein>
    <submittedName>
        <fullName evidence="6">AraC family transcriptional regulator</fullName>
    </submittedName>
</protein>
<dbReference type="SUPFAM" id="SSF51182">
    <property type="entry name" value="RmlC-like cupins"/>
    <property type="match status" value="1"/>
</dbReference>
<dbReference type="PANTHER" id="PTHR11019:SF190">
    <property type="entry name" value="ARAC-FAMILY REGULATORY PROTEIN"/>
    <property type="match status" value="1"/>
</dbReference>
<sequence length="274" mass="31561">MDVDNHDGYFASDQSLLEPAPLIFRYHRFTPKSEFARHRHRWGQLSRINLGMMELLLDDRRVVATAQYLLWTPPAEPHAAYIHQAMHYTSIYVEDGVAAQLPPSTCLLEQMPLVRALLDDFGQRQITVPTEPWDIRQAELLCQRILRSGREASYLPDSRQRLLQPILDAIRQDPADATPLKQWAERVFSTERTLARLFQRELGMSFGQWRGRARLLEALSRLKQGDSVQAISARLGYATPSAFIAMFQKQLGDSPERYRRQLLESGGWPDEFNA</sequence>
<dbReference type="Pfam" id="PF12833">
    <property type="entry name" value="HTH_18"/>
    <property type="match status" value="1"/>
</dbReference>
<evidence type="ECO:0000259" key="5">
    <source>
        <dbReference type="PROSITE" id="PS01124"/>
    </source>
</evidence>
<dbReference type="STRING" id="1108595.BKX93_08155"/>
<dbReference type="GO" id="GO:0043565">
    <property type="term" value="F:sequence-specific DNA binding"/>
    <property type="evidence" value="ECO:0007669"/>
    <property type="project" value="InterPro"/>
</dbReference>
<dbReference type="PROSITE" id="PS00041">
    <property type="entry name" value="HTH_ARAC_FAMILY_1"/>
    <property type="match status" value="1"/>
</dbReference>
<feature type="domain" description="HTH araC/xylS-type" evidence="5">
    <location>
        <begin position="164"/>
        <end position="261"/>
    </location>
</feature>
<dbReference type="Gene3D" id="1.10.10.60">
    <property type="entry name" value="Homeodomain-like"/>
    <property type="match status" value="1"/>
</dbReference>
<evidence type="ECO:0000256" key="2">
    <source>
        <dbReference type="ARBA" id="ARBA00023015"/>
    </source>
</evidence>
<dbReference type="PROSITE" id="PS01124">
    <property type="entry name" value="HTH_ARAC_FAMILY_2"/>
    <property type="match status" value="1"/>
</dbReference>
<gene>
    <name evidence="6" type="ORF">BKX93_08155</name>
</gene>
<dbReference type="InterPro" id="IPR003313">
    <property type="entry name" value="AraC-bd"/>
</dbReference>
<reference evidence="6 7" key="1">
    <citation type="submission" date="2016-10" db="EMBL/GenBank/DDBJ databases">
        <title>Chromobacterium muskegensis sp. nov., an insecticidal bacterium isolated from Sphagnum bogs.</title>
        <authorList>
            <person name="Sparks M.E."/>
            <person name="Blackburn M.B."/>
            <person name="Gundersen-Rindal D.E."/>
            <person name="Mitchell A."/>
            <person name="Farrar R."/>
            <person name="Kuhar D."/>
        </authorList>
    </citation>
    <scope>NUCLEOTIDE SEQUENCE [LARGE SCALE GENOMIC DNA]</scope>
    <source>
        <strain evidence="6 7">21-1</strain>
    </source>
</reference>
<dbReference type="InterPro" id="IPR009057">
    <property type="entry name" value="Homeodomain-like_sf"/>
</dbReference>
<evidence type="ECO:0000256" key="1">
    <source>
        <dbReference type="ARBA" id="ARBA00022491"/>
    </source>
</evidence>
<dbReference type="GO" id="GO:0003700">
    <property type="term" value="F:DNA-binding transcription factor activity"/>
    <property type="evidence" value="ECO:0007669"/>
    <property type="project" value="InterPro"/>
</dbReference>
<keyword evidence="2" id="KW-0805">Transcription regulation</keyword>
<dbReference type="RefSeq" id="WP_070979456.1">
    <property type="nucleotide sequence ID" value="NZ_CP017707.1"/>
</dbReference>